<dbReference type="Gene3D" id="1.10.10.10">
    <property type="entry name" value="Winged helix-like DNA-binding domain superfamily/Winged helix DNA-binding domain"/>
    <property type="match status" value="1"/>
</dbReference>
<dbReference type="Pfam" id="PF09382">
    <property type="entry name" value="RQC"/>
    <property type="match status" value="1"/>
</dbReference>
<comment type="catalytic activity">
    <reaction evidence="19">
        <text>ATP + H2O = ADP + phosphate + H(+)</text>
        <dbReference type="Rhea" id="RHEA:13065"/>
        <dbReference type="ChEBI" id="CHEBI:15377"/>
        <dbReference type="ChEBI" id="CHEBI:15378"/>
        <dbReference type="ChEBI" id="CHEBI:30616"/>
        <dbReference type="ChEBI" id="CHEBI:43474"/>
        <dbReference type="ChEBI" id="CHEBI:456216"/>
    </reaction>
</comment>
<dbReference type="FunFam" id="1.10.10.10:FF:000495">
    <property type="entry name" value="RecQ family helicase MusN"/>
    <property type="match status" value="1"/>
</dbReference>
<evidence type="ECO:0000256" key="15">
    <source>
        <dbReference type="ARBA" id="ARBA00023242"/>
    </source>
</evidence>
<evidence type="ECO:0000313" key="28">
    <source>
        <dbReference type="Proteomes" id="UP000695007"/>
    </source>
</evidence>
<evidence type="ECO:0000259" key="26">
    <source>
        <dbReference type="PROSITE" id="PS51192"/>
    </source>
</evidence>
<keyword evidence="7" id="KW-0227">DNA damage</keyword>
<dbReference type="PROSITE" id="PS50967">
    <property type="entry name" value="HRDC"/>
    <property type="match status" value="1"/>
</dbReference>
<dbReference type="GO" id="GO:0000724">
    <property type="term" value="P:double-strand break repair via homologous recombination"/>
    <property type="evidence" value="ECO:0007669"/>
    <property type="project" value="TreeGrafter"/>
</dbReference>
<evidence type="ECO:0000256" key="17">
    <source>
        <dbReference type="ARBA" id="ARBA00034808"/>
    </source>
</evidence>
<dbReference type="Proteomes" id="UP000695007">
    <property type="component" value="Unplaced"/>
</dbReference>
<dbReference type="InterPro" id="IPR014001">
    <property type="entry name" value="Helicase_ATP-bd"/>
</dbReference>
<dbReference type="SMART" id="SM00487">
    <property type="entry name" value="DEXDc"/>
    <property type="match status" value="1"/>
</dbReference>
<evidence type="ECO:0000313" key="29">
    <source>
        <dbReference type="RefSeq" id="XP_011496420.1"/>
    </source>
</evidence>
<accession>A0AAJ6YE70</accession>
<dbReference type="InterPro" id="IPR036388">
    <property type="entry name" value="WH-like_DNA-bd_sf"/>
</dbReference>
<gene>
    <name evidence="29" type="primary">LOC105361034</name>
</gene>
<keyword evidence="23" id="KW-0175">Coiled coil</keyword>
<dbReference type="GO" id="GO:0005524">
    <property type="term" value="F:ATP binding"/>
    <property type="evidence" value="ECO:0007669"/>
    <property type="project" value="UniProtKB-KW"/>
</dbReference>
<dbReference type="GO" id="GO:0043138">
    <property type="term" value="F:3'-5' DNA helicase activity"/>
    <property type="evidence" value="ECO:0007669"/>
    <property type="project" value="UniProtKB-EC"/>
</dbReference>
<feature type="coiled-coil region" evidence="23">
    <location>
        <begin position="232"/>
        <end position="259"/>
    </location>
</feature>
<evidence type="ECO:0000256" key="1">
    <source>
        <dbReference type="ARBA" id="ARBA00001947"/>
    </source>
</evidence>
<dbReference type="RefSeq" id="XP_011496420.1">
    <property type="nucleotide sequence ID" value="XM_011498118.1"/>
</dbReference>
<dbReference type="Gene3D" id="1.10.150.80">
    <property type="entry name" value="HRDC domain"/>
    <property type="match status" value="1"/>
</dbReference>
<evidence type="ECO:0000256" key="18">
    <source>
        <dbReference type="ARBA" id="ARBA00044542"/>
    </source>
</evidence>
<evidence type="ECO:0000256" key="23">
    <source>
        <dbReference type="SAM" id="Coils"/>
    </source>
</evidence>
<comment type="similarity">
    <text evidence="3">Belongs to the helicase family. RecQ subfamily.</text>
</comment>
<evidence type="ECO:0000256" key="24">
    <source>
        <dbReference type="SAM" id="MobiDB-lite"/>
    </source>
</evidence>
<feature type="compositionally biased region" description="Polar residues" evidence="24">
    <location>
        <begin position="1194"/>
        <end position="1216"/>
    </location>
</feature>
<dbReference type="GO" id="GO:0005634">
    <property type="term" value="C:nucleus"/>
    <property type="evidence" value="ECO:0007669"/>
    <property type="project" value="UniProtKB-SubCell"/>
</dbReference>
<keyword evidence="11" id="KW-0067">ATP-binding</keyword>
<dbReference type="SUPFAM" id="SSF47819">
    <property type="entry name" value="HRDC-like"/>
    <property type="match status" value="1"/>
</dbReference>
<evidence type="ECO:0000256" key="5">
    <source>
        <dbReference type="ARBA" id="ARBA00022723"/>
    </source>
</evidence>
<name>A0AAJ6YE70_9HYME</name>
<dbReference type="InterPro" id="IPR002121">
    <property type="entry name" value="HRDC_dom"/>
</dbReference>
<evidence type="ECO:0000256" key="4">
    <source>
        <dbReference type="ARBA" id="ARBA00022705"/>
    </source>
</evidence>
<sequence length="1248" mass="140981">MSVDFVYNIDDTMKAEDDNDCIKPCIIKPKYSLSIKKKIMMSNCKSKSSLISESNKVAGADINFDELIDRSTSTDDENEFAKSKCKVVNKFVKKSKNLGRVEDRMSIDLSPTINTIESSCKETVSAKIMSSNGNDEETVPTNLLETKTSLDLNNINLKKLGFNEDLMKWISSTKTHPLISSSTLAISKEKLTSEKNDLKDIQIEILEKFFIAFDKIPIPILSKFPEFNAVSCQQLRSLYQRIKAKIRQADKKLQSINIQEQDEEVRIAENQQYLENSYNDSINSREADSDYVPLSTDVDSSVNDKNKCIKRVCDTSFVSEDCITKNEDTSMHNNYNNQDVYSNDLSYSNDHSFRQYLNQSKDNSANSPIEVKKKSRFQLKMPIKATVNPAVSKQIQEMMDRNQQDKESGFDVNIQSEEKTLTQQVFELPDLDKDIVNMITPSPNKQLKKLNRYSNDFKEDCNSGNVQNGGQFIGDFKNDGVTGVFDSLDYPHSRNMMNLFRQKFGLHQFRPNQLQTINAAILGCDCFVLMPTGGGKSLCYQLPGIHALGITIVVSPLKSLILDQVQKLTSLDIPAAHLSGSATDGETQRVYTELAKKEPALKLLYITPEKLSASQKLCSAITALYERRLLVRFVIDEAHCVSQWGHDFRPDYKKLRTLREKYPRVPIMALTATATPRVRTDILHQLGMTSPKWFMSSFNRPNLRYIVQSKKGKNSTEEIIVMIKNMFKNVCGIVYCLSRKDCDNFANSMKTNGIKALSYHAGLTDQQRIDIQGKWISEQIKVVCATIAFGMGIDKPNVRFVIHATLPKSIEGYYQESGRAGRDGENAECIMFYHYGDMMRHRKLIQMDESQNIDAQKTHMDNLFNIVAFCENKTDCRRSLQLNYFGELFDRSICMAKRDTTCDNCRSQGQFCNEDVTEHAKALVTLIRDFSKGRISITILYIADVYKGSNLKKIRDLGHDRHPLYAKGKLWKKYEIERLMHKLVIDGYLKENLYINNEITCAYVGLGPKAQELMTCNNVKIFLQIKKESSSSSSSTKVATVSSASNAADNKQGLDIDLKELKQQCYTELAQIINGIAGALDVSANSIMNMVAVRVMSEQLPETEEAMLKIPHVTKANFLKYGKALLDITQKYAAEKLVLLAEHEESTKTSATTTVAPYFNDDNEWCETKNSSIKSNRKRKGGFKNGRFTKFRRTANSPKVGSSQNSGKARNTSTTKTRGKAGRSSKPAGPGLVEFSHKKQAGRFLNII</sequence>
<dbReference type="NCBIfam" id="TIGR00614">
    <property type="entry name" value="recQ_fam"/>
    <property type="match status" value="1"/>
</dbReference>
<dbReference type="GeneID" id="105361034"/>
<protein>
    <recommendedName>
        <fullName evidence="20">RecQ-like DNA helicase BLM</fullName>
        <ecNumber evidence="17">5.6.2.4</ecNumber>
    </recommendedName>
    <alternativeName>
        <fullName evidence="21">Bloom syndrome protein homolog</fullName>
    </alternativeName>
    <alternativeName>
        <fullName evidence="18">DNA 3'-5' helicase BLM</fullName>
    </alternativeName>
    <alternativeName>
        <fullName evidence="22">RecQ helicase homolog</fullName>
    </alternativeName>
</protein>
<evidence type="ECO:0000256" key="11">
    <source>
        <dbReference type="ARBA" id="ARBA00022840"/>
    </source>
</evidence>
<dbReference type="InterPro" id="IPR001650">
    <property type="entry name" value="Helicase_C-like"/>
</dbReference>
<evidence type="ECO:0000256" key="14">
    <source>
        <dbReference type="ARBA" id="ARBA00023235"/>
    </source>
</evidence>
<dbReference type="EC" id="5.6.2.4" evidence="17"/>
<dbReference type="CDD" id="cd18794">
    <property type="entry name" value="SF2_C_RecQ"/>
    <property type="match status" value="1"/>
</dbReference>
<feature type="region of interest" description="Disordered" evidence="24">
    <location>
        <begin position="1170"/>
        <end position="1237"/>
    </location>
</feature>
<keyword evidence="14" id="KW-0413">Isomerase</keyword>
<dbReference type="Pfam" id="PF00570">
    <property type="entry name" value="HRDC"/>
    <property type="match status" value="1"/>
</dbReference>
<dbReference type="GO" id="GO:0007131">
    <property type="term" value="P:reciprocal meiotic recombination"/>
    <property type="evidence" value="ECO:0007669"/>
    <property type="project" value="UniProtKB-ARBA"/>
</dbReference>
<evidence type="ECO:0000256" key="12">
    <source>
        <dbReference type="ARBA" id="ARBA00023125"/>
    </source>
</evidence>
<evidence type="ECO:0000256" key="19">
    <source>
        <dbReference type="ARBA" id="ARBA00049360"/>
    </source>
</evidence>
<organism evidence="28 29">
    <name type="scientific">Ceratosolen solmsi marchali</name>
    <dbReference type="NCBI Taxonomy" id="326594"/>
    <lineage>
        <taxon>Eukaryota</taxon>
        <taxon>Metazoa</taxon>
        <taxon>Ecdysozoa</taxon>
        <taxon>Arthropoda</taxon>
        <taxon>Hexapoda</taxon>
        <taxon>Insecta</taxon>
        <taxon>Pterygota</taxon>
        <taxon>Neoptera</taxon>
        <taxon>Endopterygota</taxon>
        <taxon>Hymenoptera</taxon>
        <taxon>Apocrita</taxon>
        <taxon>Proctotrupomorpha</taxon>
        <taxon>Chalcidoidea</taxon>
        <taxon>Agaonidae</taxon>
        <taxon>Agaoninae</taxon>
        <taxon>Ceratosolen</taxon>
    </lineage>
</organism>
<evidence type="ECO:0000256" key="9">
    <source>
        <dbReference type="ARBA" id="ARBA00022806"/>
    </source>
</evidence>
<keyword evidence="28" id="KW-1185">Reference proteome</keyword>
<evidence type="ECO:0000256" key="10">
    <source>
        <dbReference type="ARBA" id="ARBA00022833"/>
    </source>
</evidence>
<dbReference type="PROSITE" id="PS51194">
    <property type="entry name" value="HELICASE_CTER"/>
    <property type="match status" value="1"/>
</dbReference>
<feature type="domain" description="Helicase C-terminal" evidence="27">
    <location>
        <begin position="722"/>
        <end position="864"/>
    </location>
</feature>
<dbReference type="InterPro" id="IPR004589">
    <property type="entry name" value="DNA_helicase_ATP-dep_RecQ"/>
</dbReference>
<keyword evidence="6" id="KW-0547">Nucleotide-binding</keyword>
<dbReference type="InterPro" id="IPR018982">
    <property type="entry name" value="RQC_domain"/>
</dbReference>
<dbReference type="GO" id="GO:0046872">
    <property type="term" value="F:metal ion binding"/>
    <property type="evidence" value="ECO:0007669"/>
    <property type="project" value="UniProtKB-KW"/>
</dbReference>
<dbReference type="FunFam" id="3.40.50.300:FF:000537">
    <property type="entry name" value="Bloom syndrome RecQ-like helicase"/>
    <property type="match status" value="1"/>
</dbReference>
<evidence type="ECO:0000256" key="3">
    <source>
        <dbReference type="ARBA" id="ARBA00005446"/>
    </source>
</evidence>
<keyword evidence="10" id="KW-0862">Zinc</keyword>
<evidence type="ECO:0000256" key="16">
    <source>
        <dbReference type="ARBA" id="ARBA00034617"/>
    </source>
</evidence>
<dbReference type="GO" id="GO:0006260">
    <property type="term" value="P:DNA replication"/>
    <property type="evidence" value="ECO:0007669"/>
    <property type="project" value="UniProtKB-KW"/>
</dbReference>
<comment type="catalytic activity">
    <reaction evidence="16">
        <text>Couples ATP hydrolysis with the unwinding of duplex DNA by translocating in the 3'-5' direction.</text>
        <dbReference type="EC" id="5.6.2.4"/>
    </reaction>
</comment>
<dbReference type="InterPro" id="IPR011545">
    <property type="entry name" value="DEAD/DEAH_box_helicase_dom"/>
</dbReference>
<dbReference type="GO" id="GO:0005737">
    <property type="term" value="C:cytoplasm"/>
    <property type="evidence" value="ECO:0007669"/>
    <property type="project" value="TreeGrafter"/>
</dbReference>
<evidence type="ECO:0000256" key="7">
    <source>
        <dbReference type="ARBA" id="ARBA00022763"/>
    </source>
</evidence>
<dbReference type="PROSITE" id="PS51192">
    <property type="entry name" value="HELICASE_ATP_BIND_1"/>
    <property type="match status" value="1"/>
</dbReference>
<keyword evidence="12" id="KW-0238">DNA-binding</keyword>
<feature type="domain" description="HRDC" evidence="25">
    <location>
        <begin position="1059"/>
        <end position="1139"/>
    </location>
</feature>
<evidence type="ECO:0000259" key="27">
    <source>
        <dbReference type="PROSITE" id="PS51194"/>
    </source>
</evidence>
<dbReference type="GO" id="GO:0005694">
    <property type="term" value="C:chromosome"/>
    <property type="evidence" value="ECO:0007669"/>
    <property type="project" value="TreeGrafter"/>
</dbReference>
<dbReference type="GO" id="GO:0016787">
    <property type="term" value="F:hydrolase activity"/>
    <property type="evidence" value="ECO:0007669"/>
    <property type="project" value="UniProtKB-KW"/>
</dbReference>
<evidence type="ECO:0000256" key="6">
    <source>
        <dbReference type="ARBA" id="ARBA00022741"/>
    </source>
</evidence>
<keyword evidence="13" id="KW-0234">DNA repair</keyword>
<keyword evidence="9" id="KW-0347">Helicase</keyword>
<dbReference type="GO" id="GO:0003677">
    <property type="term" value="F:DNA binding"/>
    <property type="evidence" value="ECO:0007669"/>
    <property type="project" value="UniProtKB-KW"/>
</dbReference>
<comment type="subcellular location">
    <subcellularLocation>
        <location evidence="2">Nucleus</location>
    </subcellularLocation>
</comment>
<dbReference type="AlphaFoldDB" id="A0AAJ6YE70"/>
<dbReference type="InterPro" id="IPR027417">
    <property type="entry name" value="P-loop_NTPase"/>
</dbReference>
<dbReference type="InterPro" id="IPR010997">
    <property type="entry name" value="HRDC-like_sf"/>
</dbReference>
<dbReference type="Pfam" id="PF16124">
    <property type="entry name" value="RecQ_Zn_bind"/>
    <property type="match status" value="1"/>
</dbReference>
<dbReference type="KEGG" id="csol:105361034"/>
<keyword evidence="4" id="KW-0235">DNA replication</keyword>
<dbReference type="FunFam" id="3.40.50.300:FF:000340">
    <property type="entry name" value="Bloom syndrome, RecQ helicase"/>
    <property type="match status" value="1"/>
</dbReference>
<dbReference type="GO" id="GO:0009378">
    <property type="term" value="F:four-way junction helicase activity"/>
    <property type="evidence" value="ECO:0007669"/>
    <property type="project" value="TreeGrafter"/>
</dbReference>
<dbReference type="Gene3D" id="3.40.50.300">
    <property type="entry name" value="P-loop containing nucleotide triphosphate hydrolases"/>
    <property type="match status" value="2"/>
</dbReference>
<dbReference type="Pfam" id="PF00270">
    <property type="entry name" value="DEAD"/>
    <property type="match status" value="1"/>
</dbReference>
<dbReference type="InterPro" id="IPR044876">
    <property type="entry name" value="HRDC_dom_sf"/>
</dbReference>
<evidence type="ECO:0000256" key="20">
    <source>
        <dbReference type="ARBA" id="ARBA00073450"/>
    </source>
</evidence>
<evidence type="ECO:0000256" key="2">
    <source>
        <dbReference type="ARBA" id="ARBA00004123"/>
    </source>
</evidence>
<dbReference type="SMART" id="SM00956">
    <property type="entry name" value="RQC"/>
    <property type="match status" value="1"/>
</dbReference>
<evidence type="ECO:0000259" key="25">
    <source>
        <dbReference type="PROSITE" id="PS50967"/>
    </source>
</evidence>
<evidence type="ECO:0000256" key="8">
    <source>
        <dbReference type="ARBA" id="ARBA00022801"/>
    </source>
</evidence>
<dbReference type="SMART" id="SM00490">
    <property type="entry name" value="HELICc"/>
    <property type="match status" value="1"/>
</dbReference>
<feature type="domain" description="Helicase ATP-binding" evidence="26">
    <location>
        <begin position="517"/>
        <end position="692"/>
    </location>
</feature>
<evidence type="ECO:0000256" key="13">
    <source>
        <dbReference type="ARBA" id="ARBA00023204"/>
    </source>
</evidence>
<dbReference type="SMART" id="SM00341">
    <property type="entry name" value="HRDC"/>
    <property type="match status" value="1"/>
</dbReference>
<reference evidence="29" key="1">
    <citation type="submission" date="2025-08" db="UniProtKB">
        <authorList>
            <consortium name="RefSeq"/>
        </authorList>
    </citation>
    <scope>IDENTIFICATION</scope>
</reference>
<keyword evidence="8" id="KW-0378">Hydrolase</keyword>
<proteinExistence type="inferred from homology"/>
<dbReference type="SUPFAM" id="SSF52540">
    <property type="entry name" value="P-loop containing nucleoside triphosphate hydrolases"/>
    <property type="match status" value="2"/>
</dbReference>
<keyword evidence="5" id="KW-0479">Metal-binding</keyword>
<evidence type="ECO:0000256" key="21">
    <source>
        <dbReference type="ARBA" id="ARBA00076065"/>
    </source>
</evidence>
<dbReference type="InterPro" id="IPR032284">
    <property type="entry name" value="RecQ_Zn-bd"/>
</dbReference>
<keyword evidence="15" id="KW-0539">Nucleus</keyword>
<dbReference type="PANTHER" id="PTHR13710:SF153">
    <property type="entry name" value="RECQ-LIKE DNA HELICASE BLM"/>
    <property type="match status" value="1"/>
</dbReference>
<feature type="compositionally biased region" description="Basic residues" evidence="24">
    <location>
        <begin position="1175"/>
        <end position="1193"/>
    </location>
</feature>
<evidence type="ECO:0000256" key="22">
    <source>
        <dbReference type="ARBA" id="ARBA00076271"/>
    </source>
</evidence>
<dbReference type="Pfam" id="PF00271">
    <property type="entry name" value="Helicase_C"/>
    <property type="match status" value="1"/>
</dbReference>
<comment type="cofactor">
    <cofactor evidence="1">
        <name>Zn(2+)</name>
        <dbReference type="ChEBI" id="CHEBI:29105"/>
    </cofactor>
</comment>
<dbReference type="PANTHER" id="PTHR13710">
    <property type="entry name" value="DNA HELICASE RECQ FAMILY MEMBER"/>
    <property type="match status" value="1"/>
</dbReference>